<dbReference type="PROSITE" id="PS00455">
    <property type="entry name" value="AMP_BINDING"/>
    <property type="match status" value="1"/>
</dbReference>
<dbReference type="SUPFAM" id="SSF47336">
    <property type="entry name" value="ACP-like"/>
    <property type="match status" value="1"/>
</dbReference>
<dbReference type="Proteomes" id="UP000215453">
    <property type="component" value="Chromosome 6"/>
</dbReference>
<dbReference type="Pfam" id="PF00501">
    <property type="entry name" value="AMP-binding"/>
    <property type="match status" value="1"/>
</dbReference>
<name>A0A1Y6LPY4_ZYMTR</name>
<feature type="domain" description="Carrier" evidence="3">
    <location>
        <begin position="711"/>
        <end position="790"/>
    </location>
</feature>
<evidence type="ECO:0000259" key="3">
    <source>
        <dbReference type="PROSITE" id="PS50075"/>
    </source>
</evidence>
<dbReference type="InterPro" id="IPR020845">
    <property type="entry name" value="AMP-binding_CS"/>
</dbReference>
<reference evidence="4 5" key="1">
    <citation type="submission" date="2016-10" db="EMBL/GenBank/DDBJ databases">
        <authorList>
            <person name="Varghese N."/>
        </authorList>
    </citation>
    <scope>NUCLEOTIDE SEQUENCE [LARGE SCALE GENOMIC DNA]</scope>
</reference>
<evidence type="ECO:0000256" key="1">
    <source>
        <dbReference type="ARBA" id="ARBA00022450"/>
    </source>
</evidence>
<proteinExistence type="predicted"/>
<dbReference type="Gene3D" id="1.10.1200.10">
    <property type="entry name" value="ACP-like"/>
    <property type="match status" value="1"/>
</dbReference>
<organism evidence="4 5">
    <name type="scientific">Zymoseptoria tritici ST99CH_1A5</name>
    <dbReference type="NCBI Taxonomy" id="1276529"/>
    <lineage>
        <taxon>Eukaryota</taxon>
        <taxon>Fungi</taxon>
        <taxon>Dikarya</taxon>
        <taxon>Ascomycota</taxon>
        <taxon>Pezizomycotina</taxon>
        <taxon>Dothideomycetes</taxon>
        <taxon>Dothideomycetidae</taxon>
        <taxon>Mycosphaerellales</taxon>
        <taxon>Mycosphaerellaceae</taxon>
        <taxon>Zymoseptoria</taxon>
    </lineage>
</organism>
<accession>A0A1Y6LPY4</accession>
<dbReference type="SUPFAM" id="SSF56801">
    <property type="entry name" value="Acetyl-CoA synthetase-like"/>
    <property type="match status" value="1"/>
</dbReference>
<dbReference type="EMBL" id="LT882681">
    <property type="protein sequence ID" value="SMY25518.1"/>
    <property type="molecule type" value="Genomic_DNA"/>
</dbReference>
<evidence type="ECO:0000313" key="4">
    <source>
        <dbReference type="EMBL" id="SMY25518.1"/>
    </source>
</evidence>
<dbReference type="AlphaFoldDB" id="A0A1Y6LPY4"/>
<protein>
    <recommendedName>
        <fullName evidence="3">Carrier domain-containing protein</fullName>
    </recommendedName>
</protein>
<dbReference type="Gene3D" id="3.40.50.12780">
    <property type="entry name" value="N-terminal domain of ligase-like"/>
    <property type="match status" value="1"/>
</dbReference>
<dbReference type="CDD" id="cd05918">
    <property type="entry name" value="A_NRPS_SidN3_like"/>
    <property type="match status" value="1"/>
</dbReference>
<dbReference type="GO" id="GO:0003824">
    <property type="term" value="F:catalytic activity"/>
    <property type="evidence" value="ECO:0007669"/>
    <property type="project" value="InterPro"/>
</dbReference>
<dbReference type="InterPro" id="IPR045851">
    <property type="entry name" value="AMP-bd_C_sf"/>
</dbReference>
<keyword evidence="2" id="KW-0597">Phosphoprotein</keyword>
<dbReference type="PROSITE" id="PS50075">
    <property type="entry name" value="CARRIER"/>
    <property type="match status" value="1"/>
</dbReference>
<dbReference type="Pfam" id="PF00550">
    <property type="entry name" value="PP-binding"/>
    <property type="match status" value="1"/>
</dbReference>
<gene>
    <name evidence="4" type="ORF">ZT1A5_G6960</name>
</gene>
<dbReference type="GO" id="GO:0031177">
    <property type="term" value="F:phosphopantetheine binding"/>
    <property type="evidence" value="ECO:0007669"/>
    <property type="project" value="TreeGrafter"/>
</dbReference>
<dbReference type="InterPro" id="IPR023213">
    <property type="entry name" value="CAT-like_dom_sf"/>
</dbReference>
<dbReference type="InterPro" id="IPR000873">
    <property type="entry name" value="AMP-dep_synth/lig_dom"/>
</dbReference>
<dbReference type="GO" id="GO:0044550">
    <property type="term" value="P:secondary metabolite biosynthetic process"/>
    <property type="evidence" value="ECO:0007669"/>
    <property type="project" value="TreeGrafter"/>
</dbReference>
<dbReference type="Pfam" id="PF00668">
    <property type="entry name" value="Condensation"/>
    <property type="match status" value="1"/>
</dbReference>
<evidence type="ECO:0000313" key="5">
    <source>
        <dbReference type="Proteomes" id="UP000215453"/>
    </source>
</evidence>
<dbReference type="InterPro" id="IPR036736">
    <property type="entry name" value="ACP-like_sf"/>
</dbReference>
<dbReference type="SUPFAM" id="SSF52777">
    <property type="entry name" value="CoA-dependent acyltransferases"/>
    <property type="match status" value="2"/>
</dbReference>
<evidence type="ECO:0000256" key="2">
    <source>
        <dbReference type="ARBA" id="ARBA00022553"/>
    </source>
</evidence>
<dbReference type="Gene3D" id="3.30.559.30">
    <property type="entry name" value="Nonribosomal peptide synthetase, condensation domain"/>
    <property type="match status" value="1"/>
</dbReference>
<dbReference type="Gene3D" id="3.30.559.10">
    <property type="entry name" value="Chloramphenicol acetyltransferase-like domain"/>
    <property type="match status" value="1"/>
</dbReference>
<dbReference type="PANTHER" id="PTHR45527">
    <property type="entry name" value="NONRIBOSOMAL PEPTIDE SYNTHETASE"/>
    <property type="match status" value="1"/>
</dbReference>
<dbReference type="InterPro" id="IPR009081">
    <property type="entry name" value="PP-bd_ACP"/>
</dbReference>
<dbReference type="InterPro" id="IPR001242">
    <property type="entry name" value="Condensation_dom"/>
</dbReference>
<dbReference type="PANTHER" id="PTHR45527:SF12">
    <property type="entry name" value="NONRIBOSOMAL PEPTIDE SYNTHETASE IVOA"/>
    <property type="match status" value="1"/>
</dbReference>
<dbReference type="GO" id="GO:0043041">
    <property type="term" value="P:amino acid activation for nonribosomal peptide biosynthetic process"/>
    <property type="evidence" value="ECO:0007669"/>
    <property type="project" value="TreeGrafter"/>
</dbReference>
<dbReference type="Gene3D" id="3.30.300.30">
    <property type="match status" value="1"/>
</dbReference>
<dbReference type="InterPro" id="IPR042099">
    <property type="entry name" value="ANL_N_sf"/>
</dbReference>
<dbReference type="GO" id="GO:0005737">
    <property type="term" value="C:cytoplasm"/>
    <property type="evidence" value="ECO:0007669"/>
    <property type="project" value="TreeGrafter"/>
</dbReference>
<sequence>MRKASVAANKLPAAEQIHSIVLTFALLQSRQRMSTEASFSARVSDGANFRQFDLCLELFEHGDIAAILQLIRRELSLPPTPGQVPNPPDGDMSDRLKITAKSGHWDVEAEFSGSHASTFDQAFNNIYSQLCHPAQTKISQIETICEDDVRWLLQYALHAIPEPTSTDAVTMFRHSVELWPHKTAIEAWDGWLTYLELEQESTRLAEALVSEGVRPLTVVPIVLEFSKWALVSILAVWKTGAAYVFLDPSHPINRLQTLTKRVKASFVLSQDSFRAQIRDIGTRVLIIDEIGHRSSSQETSFAELPTAIDIGSPAYVIFTSGSTGEPKAVVHTHYAFCSGALHQAELLGFTDQTRTLQNAPLIFAGAVPELLFTILQGGCLCISKQEERVKDLSGCVRHHHSNMLIISSSSAAIQDPKDFKPRQTLLMGAEPLPAHTARKWAALHNNCNGYGSTETNTVATCCPFSTSVASQSVGPGAAHQYWIVDALNYDRLVPPGSLGEVVVEAYALASEYLNNEEATAKSFPPAPLWYPGLELKRPSATRFFRSGDLGRIATDGTLEVHGRTDPLQIKLRGQRIELGEIEAITIDALGRPTPLVAELILPQSQDRPSIAVFVAASASIDNLPAILLSENLELSSCQEKQLDHLREKLAPAWTNALPDFMRPAYLVPLTRLPRTATGKLDRQQLRKWCSKYTAIELAVFSTTKSDRRVRPLTSDTELKLGEAISTILRVPRQRIHGNSVFTVLGGDSLAAIQLSQELRKHGLAASPADVVRSENLATLAEALDLTPPVNEPIVSIQGAERVIEDRNLNAEIVLRYLKLTADQVETILPTTDSQSRAIELGIGPEKCFVYHFALRFQGDIEMSRLVSSLQSLVDRHDILRTLFTRHEGRILQVILNELQCPLDSRAIEAGDLIDETVRQISTSDFQLDQVPTKFWLLSVDGLPKAVVLRLSHAQFDGISLPLLWNSLSYIYAGQTLPTAPQYSTYARAVLLPDMTPSIEYFKDLLHDCPFTDLAKRLSAVHKPQNRQLSRQITLNPAAGFTPAQLFQAAWGYVSAKYLHMRAVSFDQIVSGRQIRPIEDYDYDTSQLLGPCLNDVPVVVRFPEQQTVRQMLAQIRDQHTATARHETLGFKTILGECKPAHWPQDARMTSSVQYRGFEDRTSLPLGPAECKVEMMERNMDLEDLTVFVKPLRDVDGGPKFDVGFLFSDEVVEETQANSWFDELIGAVIAFSADDAMDEVVESLLGQI</sequence>
<keyword evidence="1" id="KW-0596">Phosphopantetheine</keyword>